<feature type="compositionally biased region" description="Basic and acidic residues" evidence="2">
    <location>
        <begin position="148"/>
        <end position="165"/>
    </location>
</feature>
<feature type="coiled-coil region" evidence="1">
    <location>
        <begin position="1093"/>
        <end position="1120"/>
    </location>
</feature>
<feature type="region of interest" description="Disordered" evidence="2">
    <location>
        <begin position="1432"/>
        <end position="1457"/>
    </location>
</feature>
<protein>
    <submittedName>
        <fullName evidence="4">Myosin heavy chain</fullName>
    </submittedName>
</protein>
<name>A0ABD1SPR8_9LAMI</name>
<feature type="compositionally biased region" description="Low complexity" evidence="2">
    <location>
        <begin position="166"/>
        <end position="177"/>
    </location>
</feature>
<keyword evidence="1" id="KW-0175">Coiled coil</keyword>
<keyword evidence="5" id="KW-1185">Reference proteome</keyword>
<comment type="caution">
    <text evidence="4">The sequence shown here is derived from an EMBL/GenBank/DDBJ whole genome shotgun (WGS) entry which is preliminary data.</text>
</comment>
<feature type="compositionally biased region" description="Polar residues" evidence="2">
    <location>
        <begin position="200"/>
        <end position="209"/>
    </location>
</feature>
<feature type="compositionally biased region" description="Polar residues" evidence="2">
    <location>
        <begin position="1347"/>
        <end position="1357"/>
    </location>
</feature>
<dbReference type="InterPro" id="IPR019448">
    <property type="entry name" value="NT-C2"/>
</dbReference>
<evidence type="ECO:0000313" key="5">
    <source>
        <dbReference type="Proteomes" id="UP001604277"/>
    </source>
</evidence>
<dbReference type="PANTHER" id="PTHR47270">
    <property type="entry name" value="PROTEIN MLP1-LIKE"/>
    <property type="match status" value="1"/>
</dbReference>
<evidence type="ECO:0000256" key="1">
    <source>
        <dbReference type="SAM" id="Coils"/>
    </source>
</evidence>
<evidence type="ECO:0000259" key="3">
    <source>
        <dbReference type="PROSITE" id="PS51840"/>
    </source>
</evidence>
<feature type="coiled-coil region" evidence="1">
    <location>
        <begin position="727"/>
        <end position="968"/>
    </location>
</feature>
<dbReference type="Proteomes" id="UP001604277">
    <property type="component" value="Unassembled WGS sequence"/>
</dbReference>
<feature type="domain" description="C2 NT-type" evidence="3">
    <location>
        <begin position="9"/>
        <end position="144"/>
    </location>
</feature>
<feature type="region of interest" description="Disordered" evidence="2">
    <location>
        <begin position="1493"/>
        <end position="1512"/>
    </location>
</feature>
<proteinExistence type="predicted"/>
<dbReference type="PANTHER" id="PTHR47270:SF3">
    <property type="entry name" value="HYPOTETICAL PROTEIN"/>
    <property type="match status" value="1"/>
</dbReference>
<sequence length="1550" mass="178122">MFKLQRHNDNKITNSREKIDFKFSNFQALQVPKGWDKLFVSLISVETGKTVAKLGKALVQNGTCQWSETLLESIWLSRNDSSREYEECLFKLVVSMGTARSGILGEATINMAHYISSRVSAAVSQPLKNCNHGTVLQFKIHCLTPRPKARDDESKCSNASEKDMSSKSNRSDISSDSTFGHQDLGTTSYPVKLDSEETSHTASESNRSFDSAEDSIAKENSSSRSKKCNSHGRPVGSSLENSPPDNYFLDDHSPSNQSSFNSRLHLRADLHNETEVTRSSFTDVNTSKDLLVAAEDAIEELLAEAKMWERNARKLMLDLDLSRKEIANLSKRQAELEIKLSASYAECDGLRRDREELKLLFEESTMKQATLSDSTTKPASLVQIQKELENEIKYQQESNANLAQQLKRSQESNIELVSLLQELEETIEQQKVEIENLSSLKFDFKEIESSIAKYSQENKSLLLQLQQLQESEKTLQVNVQLLEKALRDKTDEMENERNLNGQYLLHAEKEYKYKLSVKEEEIARLEEKISNFIPRGHSKDVDHNNENYMNLTGEIEALKEKFQELEKDCDELTDENLDLVLKLKESDKSNIRNCGSYSDESEVIDPKCQMSQLEEELEKKVAEEVQLVSFETSKHFTDILEQFKMAFHHLNKPWDNISSDESEKCDYFLQDLIMSASKGNTTTMKSPAEYIVSSLLELNKILEQRIAKYTEILQHREVEIGQRSTLFAETQEELENCILELQKHENLKATVEESYSNLVKELTQKSCEVENLEADLLSKEENTNFLLQQLSELEAQVADLQQTNSHLEKNVELVLSESNVASECLENLKNDLIVLQNTASSHVSANKMLERKLEELELEKHKLEKKLLELQEENLQLQEYISGLESQISRLKDEKESCQLELDNSKSVAIGLQDEIRNLKLEMDIYISDLKQKCEDMQKHWLEAQAECQNLKTENQKLQASSETLLGESMKLKNSNSELNRENLELHEHCSEMVSQLRASKNSLSDCSKNVKSLEDHLTSMLEDFSARENKNLKEKLSLVESLRQTFLEKTTELGSLQKEVEHLTRQIYDAHKERERISFETQGEISILLADKAKLESSLQEVQLKAELTKKELDAVQAESQLKFQGLKGELAASLRSYETLMAENEKMLKLLGSYRKSEERLKTEMNDLELKLTVSDYERQQLTKEISCLKVQLMNVPELQDEVSVLKSKLMECASAKGKLELTLQTVSRDYEELKAEKITFSEKVSRLQKAMSDFEECKMEKIALEEKLLQMESALIANETLCIENADLRNEVSEIKKENIHFQQKIHQLEEEKDECLEKARALEGDLKLMEEEIQPHRRRNGTLKRTSQAQTSPEQEHQENERSTHESQYQREGYNGLDGHDENLHAISMDHLSKIQCLENELSEALDANNKYKIQLHRFMSMGQNNHTTASKQSEVSGEVVTRQSNERTKSSLETELRDLRERYLQMSLKYAEVEAQREDLVMKLKETKGGKRYNSKSGQRTNKDKNFVDSPRRFRKFRGAKQQILIKRGASEVKNIEQLFDSLES</sequence>
<feature type="coiled-coil region" evidence="1">
    <location>
        <begin position="385"/>
        <end position="582"/>
    </location>
</feature>
<evidence type="ECO:0000313" key="4">
    <source>
        <dbReference type="EMBL" id="KAL2502698.1"/>
    </source>
</evidence>
<gene>
    <name evidence="4" type="ORF">Fot_36546</name>
</gene>
<feature type="compositionally biased region" description="Polar residues" evidence="2">
    <location>
        <begin position="178"/>
        <end position="189"/>
    </location>
</feature>
<evidence type="ECO:0000256" key="2">
    <source>
        <dbReference type="SAM" id="MobiDB-lite"/>
    </source>
</evidence>
<reference evidence="5" key="1">
    <citation type="submission" date="2024-07" db="EMBL/GenBank/DDBJ databases">
        <title>Two chromosome-level genome assemblies of Korean endemic species Abeliophyllum distichum and Forsythia ovata (Oleaceae).</title>
        <authorList>
            <person name="Jang H."/>
        </authorList>
    </citation>
    <scope>NUCLEOTIDE SEQUENCE [LARGE SCALE GENOMIC DNA]</scope>
</reference>
<organism evidence="4 5">
    <name type="scientific">Forsythia ovata</name>
    <dbReference type="NCBI Taxonomy" id="205694"/>
    <lineage>
        <taxon>Eukaryota</taxon>
        <taxon>Viridiplantae</taxon>
        <taxon>Streptophyta</taxon>
        <taxon>Embryophyta</taxon>
        <taxon>Tracheophyta</taxon>
        <taxon>Spermatophyta</taxon>
        <taxon>Magnoliopsida</taxon>
        <taxon>eudicotyledons</taxon>
        <taxon>Gunneridae</taxon>
        <taxon>Pentapetalae</taxon>
        <taxon>asterids</taxon>
        <taxon>lamiids</taxon>
        <taxon>Lamiales</taxon>
        <taxon>Oleaceae</taxon>
        <taxon>Forsythieae</taxon>
        <taxon>Forsythia</taxon>
    </lineage>
</organism>
<accession>A0ABD1SPR8</accession>
<dbReference type="EMBL" id="JBFOLJ010000010">
    <property type="protein sequence ID" value="KAL2502698.1"/>
    <property type="molecule type" value="Genomic_DNA"/>
</dbReference>
<feature type="region of interest" description="Disordered" evidence="2">
    <location>
        <begin position="1331"/>
        <end position="1386"/>
    </location>
</feature>
<dbReference type="Pfam" id="PF10358">
    <property type="entry name" value="NT-C2"/>
    <property type="match status" value="1"/>
</dbReference>
<feature type="coiled-coil region" evidence="1">
    <location>
        <begin position="284"/>
        <end position="339"/>
    </location>
</feature>
<feature type="compositionally biased region" description="Basic and acidic residues" evidence="2">
    <location>
        <begin position="1358"/>
        <end position="1373"/>
    </location>
</feature>
<dbReference type="PROSITE" id="PS51840">
    <property type="entry name" value="C2_NT"/>
    <property type="match status" value="1"/>
</dbReference>
<feature type="region of interest" description="Disordered" evidence="2">
    <location>
        <begin position="147"/>
        <end position="260"/>
    </location>
</feature>